<sequence length="127" mass="14357">MLKAVNFIDQPLPRGLDESYHADLDNEKLDFLNNDQVIVRYIRYMKARYSRVLREIGYPTGHGSSDTEQMTSSHTHYEETESAPQLDQELTGVGDKGSASINNAGPIIIPKPISLHESDDFLTIPYF</sequence>
<name>A0AAN6NJL7_9PEZI</name>
<reference evidence="2" key="1">
    <citation type="journal article" date="2023" name="Mol. Phylogenet. Evol.">
        <title>Genome-scale phylogeny and comparative genomics of the fungal order Sordariales.</title>
        <authorList>
            <person name="Hensen N."/>
            <person name="Bonometti L."/>
            <person name="Westerberg I."/>
            <person name="Brannstrom I.O."/>
            <person name="Guillou S."/>
            <person name="Cros-Aarteil S."/>
            <person name="Calhoun S."/>
            <person name="Haridas S."/>
            <person name="Kuo A."/>
            <person name="Mondo S."/>
            <person name="Pangilinan J."/>
            <person name="Riley R."/>
            <person name="LaButti K."/>
            <person name="Andreopoulos B."/>
            <person name="Lipzen A."/>
            <person name="Chen C."/>
            <person name="Yan M."/>
            <person name="Daum C."/>
            <person name="Ng V."/>
            <person name="Clum A."/>
            <person name="Steindorff A."/>
            <person name="Ohm R.A."/>
            <person name="Martin F."/>
            <person name="Silar P."/>
            <person name="Natvig D.O."/>
            <person name="Lalanne C."/>
            <person name="Gautier V."/>
            <person name="Ament-Velasquez S.L."/>
            <person name="Kruys A."/>
            <person name="Hutchinson M.I."/>
            <person name="Powell A.J."/>
            <person name="Barry K."/>
            <person name="Miller A.N."/>
            <person name="Grigoriev I.V."/>
            <person name="Debuchy R."/>
            <person name="Gladieux P."/>
            <person name="Hiltunen Thoren M."/>
            <person name="Johannesson H."/>
        </authorList>
    </citation>
    <scope>NUCLEOTIDE SEQUENCE</scope>
    <source>
        <strain evidence="2">CBS 626.80</strain>
    </source>
</reference>
<evidence type="ECO:0000313" key="2">
    <source>
        <dbReference type="EMBL" id="KAK3947041.1"/>
    </source>
</evidence>
<reference evidence="2" key="2">
    <citation type="submission" date="2023-06" db="EMBL/GenBank/DDBJ databases">
        <authorList>
            <consortium name="Lawrence Berkeley National Laboratory"/>
            <person name="Mondo S.J."/>
            <person name="Hensen N."/>
            <person name="Bonometti L."/>
            <person name="Westerberg I."/>
            <person name="Brannstrom I.O."/>
            <person name="Guillou S."/>
            <person name="Cros-Aarteil S."/>
            <person name="Calhoun S."/>
            <person name="Haridas S."/>
            <person name="Kuo A."/>
            <person name="Pangilinan J."/>
            <person name="Riley R."/>
            <person name="Labutti K."/>
            <person name="Andreopoulos B."/>
            <person name="Lipzen A."/>
            <person name="Chen C."/>
            <person name="Yanf M."/>
            <person name="Daum C."/>
            <person name="Ng V."/>
            <person name="Clum A."/>
            <person name="Steindorff A."/>
            <person name="Ohm R."/>
            <person name="Martin F."/>
            <person name="Silar P."/>
            <person name="Natvig D."/>
            <person name="Lalanne C."/>
            <person name="Gautier V."/>
            <person name="Ament-Velasquez S.L."/>
            <person name="Kruys A."/>
            <person name="Hutchinson M.I."/>
            <person name="Powell A.J."/>
            <person name="Barry K."/>
            <person name="Miller A.N."/>
            <person name="Grigoriev I.V."/>
            <person name="Debuchy R."/>
            <person name="Gladieux P."/>
            <person name="Thoren M.H."/>
            <person name="Johannesson H."/>
        </authorList>
    </citation>
    <scope>NUCLEOTIDE SEQUENCE</scope>
    <source>
        <strain evidence="2">CBS 626.80</strain>
    </source>
</reference>
<protein>
    <submittedName>
        <fullName evidence="2">Uncharacterized protein</fullName>
    </submittedName>
</protein>
<dbReference type="Proteomes" id="UP001303222">
    <property type="component" value="Unassembled WGS sequence"/>
</dbReference>
<comment type="caution">
    <text evidence="2">The sequence shown here is derived from an EMBL/GenBank/DDBJ whole genome shotgun (WGS) entry which is preliminary data.</text>
</comment>
<proteinExistence type="predicted"/>
<dbReference type="EMBL" id="MU859435">
    <property type="protein sequence ID" value="KAK3947041.1"/>
    <property type="molecule type" value="Genomic_DNA"/>
</dbReference>
<feature type="compositionally biased region" description="Polar residues" evidence="1">
    <location>
        <begin position="62"/>
        <end position="74"/>
    </location>
</feature>
<accession>A0AAN6NJL7</accession>
<feature type="region of interest" description="Disordered" evidence="1">
    <location>
        <begin position="58"/>
        <end position="98"/>
    </location>
</feature>
<keyword evidence="3" id="KW-1185">Reference proteome</keyword>
<dbReference type="AlphaFoldDB" id="A0AAN6NJL7"/>
<evidence type="ECO:0000313" key="3">
    <source>
        <dbReference type="Proteomes" id="UP001303222"/>
    </source>
</evidence>
<organism evidence="2 3">
    <name type="scientific">Pseudoneurospora amorphoporcata</name>
    <dbReference type="NCBI Taxonomy" id="241081"/>
    <lineage>
        <taxon>Eukaryota</taxon>
        <taxon>Fungi</taxon>
        <taxon>Dikarya</taxon>
        <taxon>Ascomycota</taxon>
        <taxon>Pezizomycotina</taxon>
        <taxon>Sordariomycetes</taxon>
        <taxon>Sordariomycetidae</taxon>
        <taxon>Sordariales</taxon>
        <taxon>Sordariaceae</taxon>
        <taxon>Pseudoneurospora</taxon>
    </lineage>
</organism>
<evidence type="ECO:0000256" key="1">
    <source>
        <dbReference type="SAM" id="MobiDB-lite"/>
    </source>
</evidence>
<gene>
    <name evidence="2" type="ORF">QBC32DRAFT_104406</name>
</gene>